<accession>A0A834YHN7</accession>
<dbReference type="AlphaFoldDB" id="A0A834YHN7"/>
<dbReference type="GO" id="GO:0098542">
    <property type="term" value="P:defense response to other organism"/>
    <property type="evidence" value="ECO:0007669"/>
    <property type="project" value="InterPro"/>
</dbReference>
<comment type="subcellular location">
    <subcellularLocation>
        <location evidence="1">Membrane</location>
        <topology evidence="1">Single-pass membrane protein</topology>
    </subcellularLocation>
</comment>
<evidence type="ECO:0000256" key="2">
    <source>
        <dbReference type="ARBA" id="ARBA00022692"/>
    </source>
</evidence>
<protein>
    <recommendedName>
        <fullName evidence="7">Late embryogenesis abundant protein LEA-2 subgroup domain-containing protein</fullName>
    </recommendedName>
</protein>
<dbReference type="EMBL" id="JABCRI010000019">
    <property type="protein sequence ID" value="KAF8388812.1"/>
    <property type="molecule type" value="Genomic_DNA"/>
</dbReference>
<comment type="caution">
    <text evidence="8">The sequence shown here is derived from an EMBL/GenBank/DDBJ whole genome shotgun (WGS) entry which is preliminary data.</text>
</comment>
<gene>
    <name evidence="8" type="ORF">HHK36_025492</name>
</gene>
<keyword evidence="9" id="KW-1185">Reference proteome</keyword>
<evidence type="ECO:0000256" key="6">
    <source>
        <dbReference type="SAM" id="Phobius"/>
    </source>
</evidence>
<evidence type="ECO:0000313" key="8">
    <source>
        <dbReference type="EMBL" id="KAF8388812.1"/>
    </source>
</evidence>
<dbReference type="Gene3D" id="2.60.40.1820">
    <property type="match status" value="1"/>
</dbReference>
<keyword evidence="4 6" id="KW-0472">Membrane</keyword>
<keyword evidence="2 6" id="KW-0812">Transmembrane</keyword>
<dbReference type="OMA" id="PFIHGTK"/>
<evidence type="ECO:0000259" key="7">
    <source>
        <dbReference type="Pfam" id="PF03168"/>
    </source>
</evidence>
<dbReference type="PANTHER" id="PTHR31234">
    <property type="entry name" value="LATE EMBRYOGENESIS ABUNDANT (LEA) HYDROXYPROLINE-RICH GLYCOPROTEIN FAMILY"/>
    <property type="match status" value="1"/>
</dbReference>
<evidence type="ECO:0000313" key="9">
    <source>
        <dbReference type="Proteomes" id="UP000655225"/>
    </source>
</evidence>
<evidence type="ECO:0000256" key="3">
    <source>
        <dbReference type="ARBA" id="ARBA00022989"/>
    </source>
</evidence>
<organism evidence="8 9">
    <name type="scientific">Tetracentron sinense</name>
    <name type="common">Spur-leaf</name>
    <dbReference type="NCBI Taxonomy" id="13715"/>
    <lineage>
        <taxon>Eukaryota</taxon>
        <taxon>Viridiplantae</taxon>
        <taxon>Streptophyta</taxon>
        <taxon>Embryophyta</taxon>
        <taxon>Tracheophyta</taxon>
        <taxon>Spermatophyta</taxon>
        <taxon>Magnoliopsida</taxon>
        <taxon>Trochodendrales</taxon>
        <taxon>Trochodendraceae</taxon>
        <taxon>Tetracentron</taxon>
    </lineage>
</organism>
<feature type="compositionally biased region" description="Polar residues" evidence="5">
    <location>
        <begin position="10"/>
        <end position="19"/>
    </location>
</feature>
<feature type="transmembrane region" description="Helical" evidence="6">
    <location>
        <begin position="58"/>
        <end position="88"/>
    </location>
</feature>
<dbReference type="Proteomes" id="UP000655225">
    <property type="component" value="Unassembled WGS sequence"/>
</dbReference>
<evidence type="ECO:0000256" key="4">
    <source>
        <dbReference type="ARBA" id="ARBA00023136"/>
    </source>
</evidence>
<sequence>MTDRIHPSAKPTSNPPQTINGSNTNTNPSLPSSKPQQYGAPRPSYRPRPKPRRNRRSCCCVCFLWTTLLILALLLLTAIAGAVVWVLYRPQRPSFSITTLQISQFNITTSTDSSSHLNSKLDLTISAQNRNKKLVFLYDPFTVSVNSNDVEVGNGSFPSFVHGTKNTTIIEASVSSVAQDLDTASVTSLKSDLNKNGGLPLKIKLDTKVKVKMGGLKSNKIGIRVSCDGIQSAVPKGKTPTTTEYSKRKCKVDLRIKIWKWTF</sequence>
<feature type="compositionally biased region" description="Basic residues" evidence="5">
    <location>
        <begin position="45"/>
        <end position="54"/>
    </location>
</feature>
<proteinExistence type="predicted"/>
<keyword evidence="3 6" id="KW-1133">Transmembrane helix</keyword>
<dbReference type="PANTHER" id="PTHR31234:SF2">
    <property type="entry name" value="OS05G0199100 PROTEIN"/>
    <property type="match status" value="1"/>
</dbReference>
<evidence type="ECO:0000256" key="1">
    <source>
        <dbReference type="ARBA" id="ARBA00004167"/>
    </source>
</evidence>
<dbReference type="InterPro" id="IPR044839">
    <property type="entry name" value="NDR1-like"/>
</dbReference>
<feature type="region of interest" description="Disordered" evidence="5">
    <location>
        <begin position="1"/>
        <end position="54"/>
    </location>
</feature>
<dbReference type="GO" id="GO:0005886">
    <property type="term" value="C:plasma membrane"/>
    <property type="evidence" value="ECO:0007669"/>
    <property type="project" value="TreeGrafter"/>
</dbReference>
<dbReference type="Pfam" id="PF03168">
    <property type="entry name" value="LEA_2"/>
    <property type="match status" value="1"/>
</dbReference>
<dbReference type="OrthoDB" id="777167at2759"/>
<name>A0A834YHN7_TETSI</name>
<evidence type="ECO:0000256" key="5">
    <source>
        <dbReference type="SAM" id="MobiDB-lite"/>
    </source>
</evidence>
<feature type="domain" description="Late embryogenesis abundant protein LEA-2 subgroup" evidence="7">
    <location>
        <begin position="124"/>
        <end position="227"/>
    </location>
</feature>
<feature type="compositionally biased region" description="Low complexity" evidence="5">
    <location>
        <begin position="20"/>
        <end position="33"/>
    </location>
</feature>
<reference evidence="8 9" key="1">
    <citation type="submission" date="2020-04" db="EMBL/GenBank/DDBJ databases">
        <title>Plant Genome Project.</title>
        <authorList>
            <person name="Zhang R.-G."/>
        </authorList>
    </citation>
    <scope>NUCLEOTIDE SEQUENCE [LARGE SCALE GENOMIC DNA]</scope>
    <source>
        <strain evidence="8">YNK0</strain>
        <tissue evidence="8">Leaf</tissue>
    </source>
</reference>
<dbReference type="InterPro" id="IPR004864">
    <property type="entry name" value="LEA_2"/>
</dbReference>